<accession>A0ACB8R9C3</accession>
<keyword evidence="2" id="KW-1185">Reference proteome</keyword>
<name>A0ACB8R9C3_9AGAM</name>
<protein>
    <submittedName>
        <fullName evidence="1">Alpha/beta-hydrolase</fullName>
    </submittedName>
</protein>
<organism evidence="1 2">
    <name type="scientific">Auriscalpium vulgare</name>
    <dbReference type="NCBI Taxonomy" id="40419"/>
    <lineage>
        <taxon>Eukaryota</taxon>
        <taxon>Fungi</taxon>
        <taxon>Dikarya</taxon>
        <taxon>Basidiomycota</taxon>
        <taxon>Agaricomycotina</taxon>
        <taxon>Agaricomycetes</taxon>
        <taxon>Russulales</taxon>
        <taxon>Auriscalpiaceae</taxon>
        <taxon>Auriscalpium</taxon>
    </lineage>
</organism>
<evidence type="ECO:0000313" key="1">
    <source>
        <dbReference type="EMBL" id="KAI0040487.1"/>
    </source>
</evidence>
<gene>
    <name evidence="1" type="ORF">FA95DRAFT_1566363</name>
</gene>
<sequence length="282" mass="31040">MDHFLDLPYVPAAHSRDRFHEFDIFIAPHQSRKEPGLPPLICFVHGGAWRSEDKGDHSDLARRLAAHTGAPVAVPNYRLTTAANRLQHPAHAEDLLAFLHFMLDWAGPPGASAPLYDPRQVYLVGQSCGAHMIASVLLDSAAPSLAPAPALLRAVQGVALSEQISDVDALLESFPDYRQWFIANTFGDLPSYADVNTAKMPRREGGLHTRWLIIHSTGDSLVDVRQSRLMYDHLRDAGDGGLAGGAVEKNWDELDGEHNEILSSEKYARIVADFIHSKPTFS</sequence>
<dbReference type="EMBL" id="MU276192">
    <property type="protein sequence ID" value="KAI0040487.1"/>
    <property type="molecule type" value="Genomic_DNA"/>
</dbReference>
<dbReference type="Proteomes" id="UP000814033">
    <property type="component" value="Unassembled WGS sequence"/>
</dbReference>
<proteinExistence type="predicted"/>
<comment type="caution">
    <text evidence="1">The sequence shown here is derived from an EMBL/GenBank/DDBJ whole genome shotgun (WGS) entry which is preliminary data.</text>
</comment>
<reference evidence="1" key="2">
    <citation type="journal article" date="2022" name="New Phytol.">
        <title>Evolutionary transition to the ectomycorrhizal habit in the genomes of a hyperdiverse lineage of mushroom-forming fungi.</title>
        <authorList>
            <person name="Looney B."/>
            <person name="Miyauchi S."/>
            <person name="Morin E."/>
            <person name="Drula E."/>
            <person name="Courty P.E."/>
            <person name="Kohler A."/>
            <person name="Kuo A."/>
            <person name="LaButti K."/>
            <person name="Pangilinan J."/>
            <person name="Lipzen A."/>
            <person name="Riley R."/>
            <person name="Andreopoulos W."/>
            <person name="He G."/>
            <person name="Johnson J."/>
            <person name="Nolan M."/>
            <person name="Tritt A."/>
            <person name="Barry K.W."/>
            <person name="Grigoriev I.V."/>
            <person name="Nagy L.G."/>
            <person name="Hibbett D."/>
            <person name="Henrissat B."/>
            <person name="Matheny P.B."/>
            <person name="Labbe J."/>
            <person name="Martin F.M."/>
        </authorList>
    </citation>
    <scope>NUCLEOTIDE SEQUENCE</scope>
    <source>
        <strain evidence="1">FP105234-sp</strain>
    </source>
</reference>
<evidence type="ECO:0000313" key="2">
    <source>
        <dbReference type="Proteomes" id="UP000814033"/>
    </source>
</evidence>
<reference evidence="1" key="1">
    <citation type="submission" date="2021-02" db="EMBL/GenBank/DDBJ databases">
        <authorList>
            <consortium name="DOE Joint Genome Institute"/>
            <person name="Ahrendt S."/>
            <person name="Looney B.P."/>
            <person name="Miyauchi S."/>
            <person name="Morin E."/>
            <person name="Drula E."/>
            <person name="Courty P.E."/>
            <person name="Chicoki N."/>
            <person name="Fauchery L."/>
            <person name="Kohler A."/>
            <person name="Kuo A."/>
            <person name="Labutti K."/>
            <person name="Pangilinan J."/>
            <person name="Lipzen A."/>
            <person name="Riley R."/>
            <person name="Andreopoulos W."/>
            <person name="He G."/>
            <person name="Johnson J."/>
            <person name="Barry K.W."/>
            <person name="Grigoriev I.V."/>
            <person name="Nagy L."/>
            <person name="Hibbett D."/>
            <person name="Henrissat B."/>
            <person name="Matheny P.B."/>
            <person name="Labbe J."/>
            <person name="Martin F."/>
        </authorList>
    </citation>
    <scope>NUCLEOTIDE SEQUENCE</scope>
    <source>
        <strain evidence="1">FP105234-sp</strain>
    </source>
</reference>